<evidence type="ECO:0000256" key="5">
    <source>
        <dbReference type="SAM" id="MobiDB-lite"/>
    </source>
</evidence>
<feature type="region of interest" description="Disordered" evidence="5">
    <location>
        <begin position="463"/>
        <end position="493"/>
    </location>
</feature>
<reference evidence="7 8" key="1">
    <citation type="submission" date="2017-03" db="EMBL/GenBank/DDBJ databases">
        <title>Widespread Adenine N6-methylation of Active Genes in Fungi.</title>
        <authorList>
            <consortium name="DOE Joint Genome Institute"/>
            <person name="Mondo S.J."/>
            <person name="Dannebaum R.O."/>
            <person name="Kuo R.C."/>
            <person name="Louie K.B."/>
            <person name="Bewick A.J."/>
            <person name="Labutti K."/>
            <person name="Haridas S."/>
            <person name="Kuo A."/>
            <person name="Salamov A."/>
            <person name="Ahrendt S.R."/>
            <person name="Lau R."/>
            <person name="Bowen B.P."/>
            <person name="Lipzen A."/>
            <person name="Sullivan W."/>
            <person name="Andreopoulos W.B."/>
            <person name="Clum A."/>
            <person name="Lindquist E."/>
            <person name="Daum C."/>
            <person name="Northen T.R."/>
            <person name="Ramamoorthy G."/>
            <person name="Schmitz R.J."/>
            <person name="Gryganskyi A."/>
            <person name="Culley D."/>
            <person name="Magnuson J."/>
            <person name="James T.Y."/>
            <person name="O'Malley M.A."/>
            <person name="Stajich J.E."/>
            <person name="Spatafora J.W."/>
            <person name="Visel A."/>
            <person name="Grigoriev I.V."/>
        </authorList>
    </citation>
    <scope>NUCLEOTIDE SEQUENCE [LARGE SCALE GENOMIC DNA]</scope>
    <source>
        <strain evidence="7 8">NRRL Y-17943</strain>
    </source>
</reference>
<keyword evidence="8" id="KW-1185">Reference proteome</keyword>
<dbReference type="EMBL" id="NBSH01000007">
    <property type="protein sequence ID" value="ORX36891.1"/>
    <property type="molecule type" value="Genomic_DNA"/>
</dbReference>
<dbReference type="Proteomes" id="UP000193218">
    <property type="component" value="Unassembled WGS sequence"/>
</dbReference>
<dbReference type="InParanoid" id="A0A1Y1UFQ4"/>
<feature type="transmembrane region" description="Helical" evidence="6">
    <location>
        <begin position="43"/>
        <end position="68"/>
    </location>
</feature>
<accession>A0A1Y1UFQ4</accession>
<feature type="transmembrane region" description="Helical" evidence="6">
    <location>
        <begin position="97"/>
        <end position="118"/>
    </location>
</feature>
<name>A0A1Y1UFQ4_9TREE</name>
<dbReference type="GO" id="GO:0004930">
    <property type="term" value="F:G protein-coupled receptor activity"/>
    <property type="evidence" value="ECO:0007669"/>
    <property type="project" value="TreeGrafter"/>
</dbReference>
<dbReference type="RefSeq" id="XP_021870960.1">
    <property type="nucleotide sequence ID" value="XM_022012892.1"/>
</dbReference>
<evidence type="ECO:0000256" key="6">
    <source>
        <dbReference type="SAM" id="Phobius"/>
    </source>
</evidence>
<evidence type="ECO:0000313" key="7">
    <source>
        <dbReference type="EMBL" id="ORX36891.1"/>
    </source>
</evidence>
<feature type="transmembrane region" description="Helical" evidence="6">
    <location>
        <begin position="237"/>
        <end position="258"/>
    </location>
</feature>
<gene>
    <name evidence="7" type="ORF">BD324DRAFT_476410</name>
</gene>
<evidence type="ECO:0000256" key="2">
    <source>
        <dbReference type="ARBA" id="ARBA00022692"/>
    </source>
</evidence>
<evidence type="ECO:0000256" key="4">
    <source>
        <dbReference type="ARBA" id="ARBA00023136"/>
    </source>
</evidence>
<dbReference type="PANTHER" id="PTHR23112:SF0">
    <property type="entry name" value="TRANSMEMBRANE PROTEIN 116"/>
    <property type="match status" value="1"/>
</dbReference>
<feature type="transmembrane region" description="Helical" evidence="6">
    <location>
        <begin position="626"/>
        <end position="646"/>
    </location>
</feature>
<feature type="region of interest" description="Disordered" evidence="5">
    <location>
        <begin position="505"/>
        <end position="527"/>
    </location>
</feature>
<feature type="compositionally biased region" description="Basic and acidic residues" evidence="5">
    <location>
        <begin position="515"/>
        <end position="525"/>
    </location>
</feature>
<organism evidence="7 8">
    <name type="scientific">Kockovaella imperatae</name>
    <dbReference type="NCBI Taxonomy" id="4999"/>
    <lineage>
        <taxon>Eukaryota</taxon>
        <taxon>Fungi</taxon>
        <taxon>Dikarya</taxon>
        <taxon>Basidiomycota</taxon>
        <taxon>Agaricomycotina</taxon>
        <taxon>Tremellomycetes</taxon>
        <taxon>Tremellales</taxon>
        <taxon>Cuniculitremaceae</taxon>
        <taxon>Kockovaella</taxon>
    </lineage>
</organism>
<dbReference type="OrthoDB" id="100006at2759"/>
<dbReference type="GeneID" id="33554700"/>
<keyword evidence="3 6" id="KW-1133">Transmembrane helix</keyword>
<dbReference type="GO" id="GO:0007189">
    <property type="term" value="P:adenylate cyclase-activating G protein-coupled receptor signaling pathway"/>
    <property type="evidence" value="ECO:0007669"/>
    <property type="project" value="TreeGrafter"/>
</dbReference>
<dbReference type="AlphaFoldDB" id="A0A1Y1UFQ4"/>
<feature type="transmembrane region" description="Helical" evidence="6">
    <location>
        <begin position="190"/>
        <end position="209"/>
    </location>
</feature>
<feature type="region of interest" description="Disordered" evidence="5">
    <location>
        <begin position="325"/>
        <end position="354"/>
    </location>
</feature>
<feature type="region of interest" description="Disordered" evidence="5">
    <location>
        <begin position="373"/>
        <end position="404"/>
    </location>
</feature>
<evidence type="ECO:0000256" key="1">
    <source>
        <dbReference type="ARBA" id="ARBA00004141"/>
    </source>
</evidence>
<proteinExistence type="predicted"/>
<protein>
    <submittedName>
        <fullName evidence="7">Uncharacterized protein</fullName>
    </submittedName>
</protein>
<dbReference type="GO" id="GO:0005886">
    <property type="term" value="C:plasma membrane"/>
    <property type="evidence" value="ECO:0007669"/>
    <property type="project" value="TreeGrafter"/>
</dbReference>
<sequence length="670" mass="73146">MSEDTKIHPSPTIVWAGGPSLPAATLGIQASTSVGPPAKGMHIAAIVSLILTLFIFVGASTCVFRTSLSLNKLLQRHRGHPEESEGRKGGARKLRKMLVIGLLLSDCMIAVGSFWPAVTVLAHKSLGGSECDLPGFLLASALWWWVEGIQMKATDTLTIRQYGFSLTIAVTTYVALRHPLSLAKDLAERGATPIVAMIIVVGGVQAITWRVVNGFHAWRDTCYYAPPSFVSAELIQFLPRLITSLVITMIYIPLIHFLRRPDMTSLYLSPRPASTLPHPPTIDDPTPPGQTPPWEKLTFPTFHLEDSSKDSSGILGPGLGFANAFLPSKSRSRPSTPQKGLRGGLRRLTISDSPTLIQDGSPSGRLFAARVKRSRPSTAPSCPTEKLQTTMEAPSLSVGSPGLRPPSPLQVIKLPLTFDKDLRPPHQRPSFDSQATKYENLHDLYAVAAEDRKADIPFHQAKLPETPAYDGQPRDHSPAGPRPAVDTVDFPTSPINQRLNKAALSNNHFDWQRSPTKDSRHETGHSRQLQVTMLRPTLTMGSEASARDCASFRGMLEMSPGGYADLEASEPKSTSNQVKSLASIMNRSASSFLLWFPLTHLVICALTIARYAGYAATRDDGPALEALTTLVVLGQSTADVVIFGFVERRTRHKYRNKVDECTQVAENRRT</sequence>
<keyword evidence="2 6" id="KW-0812">Transmembrane</keyword>
<feature type="compositionally biased region" description="Polar residues" evidence="5">
    <location>
        <begin position="376"/>
        <end position="392"/>
    </location>
</feature>
<keyword evidence="4 6" id="KW-0472">Membrane</keyword>
<evidence type="ECO:0000313" key="8">
    <source>
        <dbReference type="Proteomes" id="UP000193218"/>
    </source>
</evidence>
<feature type="transmembrane region" description="Helical" evidence="6">
    <location>
        <begin position="159"/>
        <end position="178"/>
    </location>
</feature>
<feature type="transmembrane region" description="Helical" evidence="6">
    <location>
        <begin position="592"/>
        <end position="614"/>
    </location>
</feature>
<dbReference type="PANTHER" id="PTHR23112">
    <property type="entry name" value="G PROTEIN-COUPLED RECEPTOR 157-RELATED"/>
    <property type="match status" value="1"/>
</dbReference>
<comment type="caution">
    <text evidence="7">The sequence shown here is derived from an EMBL/GenBank/DDBJ whole genome shotgun (WGS) entry which is preliminary data.</text>
</comment>
<evidence type="ECO:0000256" key="3">
    <source>
        <dbReference type="ARBA" id="ARBA00022989"/>
    </source>
</evidence>
<comment type="subcellular location">
    <subcellularLocation>
        <location evidence="1">Membrane</location>
        <topology evidence="1">Multi-pass membrane protein</topology>
    </subcellularLocation>
</comment>